<reference evidence="1 2" key="1">
    <citation type="journal article" date="2015" name="Genome Announc.">
        <title>Expanding the biotechnology potential of lactobacilli through comparative genomics of 213 strains and associated genera.</title>
        <authorList>
            <person name="Sun Z."/>
            <person name="Harris H.M."/>
            <person name="McCann A."/>
            <person name="Guo C."/>
            <person name="Argimon S."/>
            <person name="Zhang W."/>
            <person name="Yang X."/>
            <person name="Jeffery I.B."/>
            <person name="Cooney J.C."/>
            <person name="Kagawa T.F."/>
            <person name="Liu W."/>
            <person name="Song Y."/>
            <person name="Salvetti E."/>
            <person name="Wrobel A."/>
            <person name="Rasinkangas P."/>
            <person name="Parkhill J."/>
            <person name="Rea M.C."/>
            <person name="O'Sullivan O."/>
            <person name="Ritari J."/>
            <person name="Douillard F.P."/>
            <person name="Paul Ross R."/>
            <person name="Yang R."/>
            <person name="Briner A.E."/>
            <person name="Felis G.E."/>
            <person name="de Vos W.M."/>
            <person name="Barrangou R."/>
            <person name="Klaenhammer T.R."/>
            <person name="Caufield P.W."/>
            <person name="Cui Y."/>
            <person name="Zhang H."/>
            <person name="O'Toole P.W."/>
        </authorList>
    </citation>
    <scope>NUCLEOTIDE SEQUENCE [LARGE SCALE GENOMIC DNA]</scope>
    <source>
        <strain evidence="1 2">DSM 19682</strain>
    </source>
</reference>
<protein>
    <recommendedName>
        <fullName evidence="3">PARP catalytic domain-containing protein</fullName>
    </recommendedName>
</protein>
<dbReference type="RefSeq" id="WP_056979791.1">
    <property type="nucleotide sequence ID" value="NZ_AZDZ01000019.1"/>
</dbReference>
<sequence length="177" mass="20825">MKIKIYHGTTISKAKSIIGDGNFIFEDRPDHWLGRGIYFFVNDYDAAVWWANQRYSSDKKAVIEYELEIAEDDLLDLDTLTGMRAFNEFMIKNKDSFTTRINISNFSDRNIQLELRSSWLQLYYIYNDIKYSIFTFPTPLIDGYQSIVDLGLRVQERQIVVVDLSIINLDKIKIHFV</sequence>
<dbReference type="Proteomes" id="UP000051248">
    <property type="component" value="Unassembled WGS sequence"/>
</dbReference>
<comment type="caution">
    <text evidence="1">The sequence shown here is derived from an EMBL/GenBank/DDBJ whole genome shotgun (WGS) entry which is preliminary data.</text>
</comment>
<evidence type="ECO:0008006" key="3">
    <source>
        <dbReference type="Google" id="ProtNLM"/>
    </source>
</evidence>
<keyword evidence="2" id="KW-1185">Reference proteome</keyword>
<dbReference type="EMBL" id="AZDZ01000019">
    <property type="protein sequence ID" value="KRK78977.1"/>
    <property type="molecule type" value="Genomic_DNA"/>
</dbReference>
<proteinExistence type="predicted"/>
<dbReference type="OrthoDB" id="274805at2"/>
<evidence type="ECO:0000313" key="1">
    <source>
        <dbReference type="EMBL" id="KRK78977.1"/>
    </source>
</evidence>
<evidence type="ECO:0000313" key="2">
    <source>
        <dbReference type="Proteomes" id="UP000051248"/>
    </source>
</evidence>
<name>A0A0R1KEY9_9LACO</name>
<dbReference type="AlphaFoldDB" id="A0A0R1KEY9"/>
<gene>
    <name evidence="1" type="ORF">FD03_GL001337</name>
</gene>
<organism evidence="1 2">
    <name type="scientific">Companilactobacillus nodensis DSM 19682 = JCM 14932 = NBRC 107160</name>
    <dbReference type="NCBI Taxonomy" id="1423775"/>
    <lineage>
        <taxon>Bacteria</taxon>
        <taxon>Bacillati</taxon>
        <taxon>Bacillota</taxon>
        <taxon>Bacilli</taxon>
        <taxon>Lactobacillales</taxon>
        <taxon>Lactobacillaceae</taxon>
        <taxon>Companilactobacillus</taxon>
    </lineage>
</organism>
<dbReference type="SUPFAM" id="SSF56399">
    <property type="entry name" value="ADP-ribosylation"/>
    <property type="match status" value="1"/>
</dbReference>
<dbReference type="PATRIC" id="fig|1423775.4.peg.1367"/>
<accession>A0A0R1KEY9</accession>